<feature type="compositionally biased region" description="Polar residues" evidence="9">
    <location>
        <begin position="1057"/>
        <end position="1076"/>
    </location>
</feature>
<dbReference type="Proteomes" id="UP000024837">
    <property type="component" value="Unassembled WGS sequence"/>
</dbReference>
<evidence type="ECO:0000256" key="2">
    <source>
        <dbReference type="ARBA" id="ARBA00007025"/>
    </source>
</evidence>
<evidence type="ECO:0000259" key="10">
    <source>
        <dbReference type="PROSITE" id="PS51192"/>
    </source>
</evidence>
<dbReference type="SUPFAM" id="SSF52540">
    <property type="entry name" value="P-loop containing nucleoside triphosphate hydrolases"/>
    <property type="match status" value="2"/>
</dbReference>
<feature type="compositionally biased region" description="Polar residues" evidence="9">
    <location>
        <begin position="138"/>
        <end position="149"/>
    </location>
</feature>
<dbReference type="SUPFAM" id="SSF47769">
    <property type="entry name" value="SAM/Pointed domain"/>
    <property type="match status" value="1"/>
</dbReference>
<dbReference type="InterPro" id="IPR001650">
    <property type="entry name" value="Helicase_C-like"/>
</dbReference>
<feature type="region of interest" description="Disordered" evidence="9">
    <location>
        <begin position="738"/>
        <end position="832"/>
    </location>
</feature>
<dbReference type="InterPro" id="IPR013761">
    <property type="entry name" value="SAM/pointed_sf"/>
</dbReference>
<dbReference type="HOGENOM" id="CLU_234252_0_0_1"/>
<keyword evidence="6" id="KW-0067">ATP-binding</keyword>
<dbReference type="PROSITE" id="PS51192">
    <property type="entry name" value="HELICASE_ATP_BIND_1"/>
    <property type="match status" value="1"/>
</dbReference>
<evidence type="ECO:0000256" key="9">
    <source>
        <dbReference type="SAM" id="MobiDB-lite"/>
    </source>
</evidence>
<organism evidence="12 13">
    <name type="scientific">Drechslerella stenobrocha 248</name>
    <dbReference type="NCBI Taxonomy" id="1043628"/>
    <lineage>
        <taxon>Eukaryota</taxon>
        <taxon>Fungi</taxon>
        <taxon>Dikarya</taxon>
        <taxon>Ascomycota</taxon>
        <taxon>Pezizomycotina</taxon>
        <taxon>Orbiliomycetes</taxon>
        <taxon>Orbiliales</taxon>
        <taxon>Orbiliaceae</taxon>
        <taxon>Drechslerella</taxon>
    </lineage>
</organism>
<feature type="region of interest" description="Disordered" evidence="9">
    <location>
        <begin position="1470"/>
        <end position="1524"/>
    </location>
</feature>
<dbReference type="InterPro" id="IPR056026">
    <property type="entry name" value="DUF7607"/>
</dbReference>
<keyword evidence="7" id="KW-0238">DNA-binding</keyword>
<feature type="region of interest" description="Disordered" evidence="9">
    <location>
        <begin position="521"/>
        <end position="541"/>
    </location>
</feature>
<dbReference type="GO" id="GO:0005524">
    <property type="term" value="F:ATP binding"/>
    <property type="evidence" value="ECO:0007669"/>
    <property type="project" value="UniProtKB-KW"/>
</dbReference>
<dbReference type="PROSITE" id="PS51194">
    <property type="entry name" value="HELICASE_CTER"/>
    <property type="match status" value="1"/>
</dbReference>
<keyword evidence="8" id="KW-0539">Nucleus</keyword>
<dbReference type="InterPro" id="IPR044574">
    <property type="entry name" value="ARIP4-like"/>
</dbReference>
<dbReference type="GO" id="GO:0016887">
    <property type="term" value="F:ATP hydrolysis activity"/>
    <property type="evidence" value="ECO:0007669"/>
    <property type="project" value="InterPro"/>
</dbReference>
<keyword evidence="4" id="KW-0378">Hydrolase</keyword>
<dbReference type="Gene3D" id="3.40.50.300">
    <property type="entry name" value="P-loop containing nucleotide triphosphate hydrolases"/>
    <property type="match status" value="1"/>
</dbReference>
<dbReference type="PANTHER" id="PTHR45797">
    <property type="entry name" value="RAD54-LIKE"/>
    <property type="match status" value="1"/>
</dbReference>
<dbReference type="InterPro" id="IPR038718">
    <property type="entry name" value="SNF2-like_sf"/>
</dbReference>
<feature type="compositionally biased region" description="Low complexity" evidence="9">
    <location>
        <begin position="803"/>
        <end position="812"/>
    </location>
</feature>
<proteinExistence type="inferred from homology"/>
<feature type="compositionally biased region" description="Polar residues" evidence="9">
    <location>
        <begin position="994"/>
        <end position="1003"/>
    </location>
</feature>
<dbReference type="GO" id="GO:0004386">
    <property type="term" value="F:helicase activity"/>
    <property type="evidence" value="ECO:0007669"/>
    <property type="project" value="UniProtKB-KW"/>
</dbReference>
<name>W7IF91_9PEZI</name>
<keyword evidence="3" id="KW-0547">Nucleotide-binding</keyword>
<evidence type="ECO:0000256" key="6">
    <source>
        <dbReference type="ARBA" id="ARBA00022840"/>
    </source>
</evidence>
<evidence type="ECO:0000313" key="13">
    <source>
        <dbReference type="Proteomes" id="UP000024837"/>
    </source>
</evidence>
<evidence type="ECO:0000313" key="12">
    <source>
        <dbReference type="EMBL" id="EWC47760.1"/>
    </source>
</evidence>
<keyword evidence="5" id="KW-0347">Helicase</keyword>
<comment type="subcellular location">
    <subcellularLocation>
        <location evidence="1">Nucleus</location>
    </subcellularLocation>
</comment>
<comment type="similarity">
    <text evidence="2">Belongs to the SNF2/RAD54 helicase family.</text>
</comment>
<dbReference type="InterPro" id="IPR000330">
    <property type="entry name" value="SNF2_N"/>
</dbReference>
<gene>
    <name evidence="12" type="ORF">DRE_02960</name>
</gene>
<feature type="domain" description="Helicase ATP-binding" evidence="10">
    <location>
        <begin position="1157"/>
        <end position="1342"/>
    </location>
</feature>
<dbReference type="Gene3D" id="3.40.50.10810">
    <property type="entry name" value="Tandem AAA-ATPase domain"/>
    <property type="match status" value="1"/>
</dbReference>
<reference evidence="12 13" key="1">
    <citation type="submission" date="2013-05" db="EMBL/GenBank/DDBJ databases">
        <title>Drechslerella stenobrocha genome reveals carnivorous origination and mechanical trapping mechanism of predatory fungi.</title>
        <authorList>
            <person name="Liu X."/>
            <person name="Zhang W."/>
            <person name="Liu K."/>
        </authorList>
    </citation>
    <scope>NUCLEOTIDE SEQUENCE [LARGE SCALE GENOMIC DNA]</scope>
    <source>
        <strain evidence="12 13">248</strain>
    </source>
</reference>
<dbReference type="InterPro" id="IPR027417">
    <property type="entry name" value="P-loop_NTPase"/>
</dbReference>
<feature type="compositionally biased region" description="Basic and acidic residues" evidence="9">
    <location>
        <begin position="1027"/>
        <end position="1040"/>
    </location>
</feature>
<dbReference type="Pfam" id="PF00176">
    <property type="entry name" value="SNF2-rel_dom"/>
    <property type="match status" value="1"/>
</dbReference>
<dbReference type="Pfam" id="PF24580">
    <property type="entry name" value="DUF7607"/>
    <property type="match status" value="1"/>
</dbReference>
<dbReference type="SMART" id="SM00490">
    <property type="entry name" value="HELICc"/>
    <property type="match status" value="1"/>
</dbReference>
<keyword evidence="13" id="KW-1185">Reference proteome</keyword>
<dbReference type="InterPro" id="IPR014001">
    <property type="entry name" value="Helicase_ATP-bd"/>
</dbReference>
<dbReference type="Pfam" id="PF00271">
    <property type="entry name" value="Helicase_C"/>
    <property type="match status" value="1"/>
</dbReference>
<evidence type="ECO:0000256" key="7">
    <source>
        <dbReference type="ARBA" id="ARBA00023125"/>
    </source>
</evidence>
<accession>W7IF91</accession>
<evidence type="ECO:0000256" key="5">
    <source>
        <dbReference type="ARBA" id="ARBA00022806"/>
    </source>
</evidence>
<dbReference type="InterPro" id="IPR049730">
    <property type="entry name" value="SNF2/RAD54-like_C"/>
</dbReference>
<evidence type="ECO:0000256" key="3">
    <source>
        <dbReference type="ARBA" id="ARBA00022741"/>
    </source>
</evidence>
<evidence type="ECO:0000256" key="1">
    <source>
        <dbReference type="ARBA" id="ARBA00004123"/>
    </source>
</evidence>
<feature type="domain" description="Helicase C-terminal" evidence="11">
    <location>
        <begin position="1561"/>
        <end position="1708"/>
    </location>
</feature>
<dbReference type="GO" id="GO:0003677">
    <property type="term" value="F:DNA binding"/>
    <property type="evidence" value="ECO:0007669"/>
    <property type="project" value="UniProtKB-KW"/>
</dbReference>
<dbReference type="OrthoDB" id="2020972at2759"/>
<feature type="compositionally biased region" description="Acidic residues" evidence="9">
    <location>
        <begin position="1498"/>
        <end position="1507"/>
    </location>
</feature>
<sequence>MENKDGVKPPPHSAKYPWNWSPADTVTYLYRRPALQPYFQPGSRLASTFIDNDITGDVLLSDHFKVDDLQLHLGITSLGLRVAVWKVIAYLRERYPRRPTIQLDDDELLLPPPSSQELILETRTLSLRAPYHAPIEQLSPTSSHSNATLRATVPPPLDLHSSPDLQGAQTSRASADGPGSGPGNVPTPLSHSGPSDDDWDTAHITTRSRLTFSGDEASDQMDQMDTVATIETLYTEEDADEDQPMAVSPILPGTPDHEIVMGGLSDMEGFEPILPACTPELTPEPQETSSPKGDLPTVIVRRYASRKRAPRPPNAHNLRYLNNTPITAGQIMLVGEDKKISDSFTIRGGRHSAGTRRGVNSILQAFFYKKVVQKATLNGALHTVYRHHSPRHIKRLTRNPVTDISEKKVLVGEDIKAYINDFPELDIIYQIYRRKSDRVILLDKDNVNDARYLDPYQRLSTDEHYNEMECRYTELHNRLVNEMQDPTLQASAKEPVFIPIHYGREESPGWDAITLQECNQERRDRATRKKGKTRQQSGQPLSHEEIVQVFNQCCVDIVAMWRKKTLPRLEKGKYKIWTKARKKGFLRDLIAQTKQRVSDMDRNLEAHLQEYKICEWLSPVDLQKKINGSSACVIENREEYSWRANVYAGKRPEKPLSVPRRITRASAAARATELGDGEDVGNCSSEVEDSDEFDEDMDDFVVADDVYDEGHEHLRPDNEAVMNQLDMRYEDGQLAGEITMDDAPDPQPAEERDGTPQARSGTRSPTRAEDRPSVGRTPGVQGAHPGNSYVWFSNDIPPPAAPATPTAATTPAPDEPSTEHQRLKTEPPSTPRATTYVIDLTLDDATPPAGDLPDEILGSTVEHPIVPDLPPKVSASWKTKLQHICRLHPDKVQEIRKLCHSKDAGGLLVDIISYHDHFGDKNTPPRVMLPRTFSKKTAPGGLFAGLYFEWSIPKYKIASSNRKSRAILARQLNFERFLRDVSPALAEIVVDGNSSKTAATTTPDGHHPQSRSDEPRNLDEPANLEAPEGKGKDKEVDEQGAKVPRPWPTPEGEPLGVTQSSRLGHPSSSMFSQKTAGTKRKRIRKDVEEDQNTINYRNEALHKLKLLQKRAQRQKENEDDVNAGRYLNTEDPIRFPDYELPLYSFQKDGIRFLWRNIIFGGIGSGALLAHTMGMGKTRQVITFLSIVASTAESDNPRLLNQIPTELRTMRALVVAPAGLLENWKDEIMKWGSSSLKSVYVATGEESRSSIKKWADEGTILLIGYEALRSLAKTNDVDGQMDLVLRTPTIVVADEAHRIKNPTSLVSQVFGQFKTKRRIAMTGSPLTNNLADYFHIMKWIAEEYVGPEDKFRQKYATPIKEGLYINSTQEEKKHSKLKQRLLIQNWEPKMHRVNVGTIEELKEALPGKTEFVITMPITPLQLEIYHIFTAKVRDRLRKGEIKGFLDFVNQLSTLLNHPHVFLEALTTRMENMRDPSNTRNGRRKAAPSTVPGQVALNDPDVEGSDENETGLGTGGQESTEPTGKGLGEVDCSIFEQVNAVIARQSIDINLEAHSYRIVALMQIVEACVKIKDKLLIFSQCLKTLDYIEDRLGSRQILYTRLDGNIAPSKRQAATKAFSEGDLYVCLATIKSAGVGLNIQTANRVVILEHQFSPQDEEQAVGRAYRLGQKKNVFVYRFRIGGTLDDMLHNNSLLKLSLAMRLVDKKTTQSYVERPTVAGWFNPPTEVVKKADVSKHSGKDKHVMDALLNEEWVRGLETLDTYEKHVDEAFTAQEKAEFDKLVEDEEKVPGDNGGDGLQKKKTNAKSKVPVTSQAPPIPRWPLPKTDILGRLVVEIDPEASSDGPRIFCYARGRPSRGDGTEQTAHQ</sequence>
<dbReference type="SMART" id="SM00487">
    <property type="entry name" value="DEXDc"/>
    <property type="match status" value="1"/>
</dbReference>
<protein>
    <submittedName>
        <fullName evidence="12">Uncharacterized protein</fullName>
    </submittedName>
</protein>
<feature type="region of interest" description="Disordered" evidence="9">
    <location>
        <begin position="1838"/>
        <end position="1864"/>
    </location>
</feature>
<feature type="compositionally biased region" description="Basic and acidic residues" evidence="9">
    <location>
        <begin position="1004"/>
        <end position="1019"/>
    </location>
</feature>
<dbReference type="GO" id="GO:0005634">
    <property type="term" value="C:nucleus"/>
    <property type="evidence" value="ECO:0007669"/>
    <property type="project" value="UniProtKB-SubCell"/>
</dbReference>
<feature type="region of interest" description="Disordered" evidence="9">
    <location>
        <begin position="994"/>
        <end position="1090"/>
    </location>
</feature>
<evidence type="ECO:0000259" key="11">
    <source>
        <dbReference type="PROSITE" id="PS51194"/>
    </source>
</evidence>
<dbReference type="CDD" id="cd18793">
    <property type="entry name" value="SF2_C_SNF"/>
    <property type="match status" value="1"/>
</dbReference>
<dbReference type="EMBL" id="KI966408">
    <property type="protein sequence ID" value="EWC47760.1"/>
    <property type="molecule type" value="Genomic_DNA"/>
</dbReference>
<feature type="region of interest" description="Disordered" evidence="9">
    <location>
        <begin position="136"/>
        <end position="201"/>
    </location>
</feature>
<evidence type="ECO:0000256" key="4">
    <source>
        <dbReference type="ARBA" id="ARBA00022801"/>
    </source>
</evidence>
<evidence type="ECO:0000256" key="8">
    <source>
        <dbReference type="ARBA" id="ARBA00023242"/>
    </source>
</evidence>
<feature type="region of interest" description="Disordered" evidence="9">
    <location>
        <begin position="1783"/>
        <end position="1821"/>
    </location>
</feature>
<dbReference type="PANTHER" id="PTHR45797:SF1">
    <property type="entry name" value="HELICASE ARIP4"/>
    <property type="match status" value="1"/>
</dbReference>
<feature type="region of interest" description="Disordered" evidence="9">
    <location>
        <begin position="668"/>
        <end position="692"/>
    </location>
</feature>